<protein>
    <submittedName>
        <fullName evidence="5">Methyl-accepting chemotaxis sensory transducer with Pas/Pac sensor</fullName>
    </submittedName>
</protein>
<dbReference type="CDD" id="cd11386">
    <property type="entry name" value="MCP_signal"/>
    <property type="match status" value="1"/>
</dbReference>
<feature type="domain" description="PAC" evidence="4">
    <location>
        <begin position="145"/>
        <end position="197"/>
    </location>
</feature>
<dbReference type="InterPro" id="IPR000700">
    <property type="entry name" value="PAS-assoc_C"/>
</dbReference>
<proteinExistence type="predicted"/>
<dbReference type="Gene3D" id="3.30.450.20">
    <property type="entry name" value="PAS domain"/>
    <property type="match status" value="1"/>
</dbReference>
<evidence type="ECO:0000259" key="3">
    <source>
        <dbReference type="PROSITE" id="PS50111"/>
    </source>
</evidence>
<sequence length="484" mass="52255">MINIMTITLATALAGCILALVWQSTRRNAAFKAIENDARRISDGDLNARFTTEGKTSPATDSLNTMTDELVHRLSFANGVLDGIDTPYVVVDTNEILVRTNPSLITILEQEGQPDQHYGQDVSMFFYGEKRRTVLAESLEHHTVTHKEVEFVGRKGGKRNILINASPLFDMNNKLMGALCIYQDLTDLRRKEAEVMAQAERIADAVRQSEGVTGEALKAATDLDRLVAEATSSADRQTARSVDTATAMEQMNITVMEVARNASDAAEQASLTRDKAHDGAAVVLEATSAMDEVNANTETLRRHLEELGTYAEGIGSVMNVITDIADQTNLLALNAAIEAARAGDAGRGFAVVADEVRKLAEKTMGATKEVGDAIAAIQDVSRISIEDMGHAAKAVVRTRELSAASGAALEEIVELAVNTSDQVRAIATASEEQSATSEHINQSVEDVRETSEQLVGDMNVAAEELRQLRQTIDTLSQIITSVQV</sequence>
<evidence type="ECO:0000313" key="5">
    <source>
        <dbReference type="EMBL" id="BBD06921.1"/>
    </source>
</evidence>
<dbReference type="Gene3D" id="1.10.287.950">
    <property type="entry name" value="Methyl-accepting chemotaxis protein"/>
    <property type="match status" value="1"/>
</dbReference>
<dbReference type="EMBL" id="AP017378">
    <property type="protein sequence ID" value="BBD06921.1"/>
    <property type="molecule type" value="Genomic_DNA"/>
</dbReference>
<evidence type="ECO:0000256" key="2">
    <source>
        <dbReference type="PROSITE-ProRule" id="PRU00284"/>
    </source>
</evidence>
<dbReference type="PROSITE" id="PS50113">
    <property type="entry name" value="PAC"/>
    <property type="match status" value="1"/>
</dbReference>
<dbReference type="SMART" id="SM00283">
    <property type="entry name" value="MA"/>
    <property type="match status" value="1"/>
</dbReference>
<dbReference type="AlphaFoldDB" id="A0A2Z6AUL4"/>
<keyword evidence="6" id="KW-1185">Reference proteome</keyword>
<dbReference type="KEGG" id="dfl:DFE_0195"/>
<dbReference type="PROSITE" id="PS50111">
    <property type="entry name" value="CHEMOTAXIS_TRANSDUC_2"/>
    <property type="match status" value="1"/>
</dbReference>
<gene>
    <name evidence="5" type="ORF">DFE_0195</name>
</gene>
<evidence type="ECO:0000313" key="6">
    <source>
        <dbReference type="Proteomes" id="UP000269883"/>
    </source>
</evidence>
<dbReference type="InterPro" id="IPR035965">
    <property type="entry name" value="PAS-like_dom_sf"/>
</dbReference>
<dbReference type="Pfam" id="PF00015">
    <property type="entry name" value="MCPsignal"/>
    <property type="match status" value="1"/>
</dbReference>
<evidence type="ECO:0000259" key="4">
    <source>
        <dbReference type="PROSITE" id="PS50113"/>
    </source>
</evidence>
<dbReference type="Pfam" id="PF13426">
    <property type="entry name" value="PAS_9"/>
    <property type="match status" value="1"/>
</dbReference>
<organism evidence="5 6">
    <name type="scientific">Desulfovibrio ferrophilus</name>
    <dbReference type="NCBI Taxonomy" id="241368"/>
    <lineage>
        <taxon>Bacteria</taxon>
        <taxon>Pseudomonadati</taxon>
        <taxon>Thermodesulfobacteriota</taxon>
        <taxon>Desulfovibrionia</taxon>
        <taxon>Desulfovibrionales</taxon>
        <taxon>Desulfovibrionaceae</taxon>
        <taxon>Desulfovibrio</taxon>
    </lineage>
</organism>
<keyword evidence="1 2" id="KW-0807">Transducer</keyword>
<dbReference type="InterPro" id="IPR004089">
    <property type="entry name" value="MCPsignal_dom"/>
</dbReference>
<feature type="domain" description="Methyl-accepting transducer" evidence="3">
    <location>
        <begin position="212"/>
        <end position="448"/>
    </location>
</feature>
<evidence type="ECO:0000256" key="1">
    <source>
        <dbReference type="ARBA" id="ARBA00023224"/>
    </source>
</evidence>
<dbReference type="RefSeq" id="WP_232034842.1">
    <property type="nucleotide sequence ID" value="NZ_AP017378.1"/>
</dbReference>
<dbReference type="GO" id="GO:0016020">
    <property type="term" value="C:membrane"/>
    <property type="evidence" value="ECO:0007669"/>
    <property type="project" value="InterPro"/>
</dbReference>
<name>A0A2Z6AUL4_9BACT</name>
<dbReference type="PANTHER" id="PTHR32089">
    <property type="entry name" value="METHYL-ACCEPTING CHEMOTAXIS PROTEIN MCPB"/>
    <property type="match status" value="1"/>
</dbReference>
<dbReference type="PANTHER" id="PTHR32089:SF112">
    <property type="entry name" value="LYSOZYME-LIKE PROTEIN-RELATED"/>
    <property type="match status" value="1"/>
</dbReference>
<dbReference type="InterPro" id="IPR000014">
    <property type="entry name" value="PAS"/>
</dbReference>
<dbReference type="SUPFAM" id="SSF58104">
    <property type="entry name" value="Methyl-accepting chemotaxis protein (MCP) signaling domain"/>
    <property type="match status" value="1"/>
</dbReference>
<accession>A0A2Z6AUL4</accession>
<reference evidence="5 6" key="1">
    <citation type="journal article" date="2018" name="Sci. Adv.">
        <title>Multi-heme cytochromes provide a pathway for survival in energy-limited environments.</title>
        <authorList>
            <person name="Deng X."/>
            <person name="Dohmae N."/>
            <person name="Nealson K.H."/>
            <person name="Hashimoto K."/>
            <person name="Okamoto A."/>
        </authorList>
    </citation>
    <scope>NUCLEOTIDE SEQUENCE [LARGE SCALE GENOMIC DNA]</scope>
    <source>
        <strain evidence="5 6">IS5</strain>
    </source>
</reference>
<dbReference type="GO" id="GO:0007165">
    <property type="term" value="P:signal transduction"/>
    <property type="evidence" value="ECO:0007669"/>
    <property type="project" value="UniProtKB-KW"/>
</dbReference>
<dbReference type="Proteomes" id="UP000269883">
    <property type="component" value="Chromosome"/>
</dbReference>
<dbReference type="SUPFAM" id="SSF55785">
    <property type="entry name" value="PYP-like sensor domain (PAS domain)"/>
    <property type="match status" value="1"/>
</dbReference>